<evidence type="ECO:0000256" key="5">
    <source>
        <dbReference type="PROSITE-ProRule" id="PRU00221"/>
    </source>
</evidence>
<evidence type="ECO:0000256" key="4">
    <source>
        <dbReference type="ARBA" id="ARBA00040269"/>
    </source>
</evidence>
<accession>A0A914WCC4</accession>
<dbReference type="InterPro" id="IPR036322">
    <property type="entry name" value="WD40_repeat_dom_sf"/>
</dbReference>
<evidence type="ECO:0000256" key="2">
    <source>
        <dbReference type="ARBA" id="ARBA00022574"/>
    </source>
</evidence>
<dbReference type="GO" id="GO:1904263">
    <property type="term" value="P:positive regulation of TORC1 signaling"/>
    <property type="evidence" value="ECO:0007669"/>
    <property type="project" value="TreeGrafter"/>
</dbReference>
<evidence type="ECO:0000313" key="6">
    <source>
        <dbReference type="Proteomes" id="UP000887566"/>
    </source>
</evidence>
<dbReference type="PANTHER" id="PTHR46200">
    <property type="entry name" value="GATOR COMPLEX PROTEIN WDR24"/>
    <property type="match status" value="1"/>
</dbReference>
<evidence type="ECO:0000256" key="3">
    <source>
        <dbReference type="ARBA" id="ARBA00022737"/>
    </source>
</evidence>
<feature type="repeat" description="WD" evidence="5">
    <location>
        <begin position="189"/>
        <end position="225"/>
    </location>
</feature>
<dbReference type="InterPro" id="IPR001680">
    <property type="entry name" value="WD40_rpt"/>
</dbReference>
<organism evidence="6 7">
    <name type="scientific">Plectus sambesii</name>
    <dbReference type="NCBI Taxonomy" id="2011161"/>
    <lineage>
        <taxon>Eukaryota</taxon>
        <taxon>Metazoa</taxon>
        <taxon>Ecdysozoa</taxon>
        <taxon>Nematoda</taxon>
        <taxon>Chromadorea</taxon>
        <taxon>Plectida</taxon>
        <taxon>Plectina</taxon>
        <taxon>Plectoidea</taxon>
        <taxon>Plectidae</taxon>
        <taxon>Plectus</taxon>
    </lineage>
</organism>
<dbReference type="InterPro" id="IPR015943">
    <property type="entry name" value="WD40/YVTN_repeat-like_dom_sf"/>
</dbReference>
<proteinExistence type="inferred from homology"/>
<dbReference type="PROSITE" id="PS50082">
    <property type="entry name" value="WD_REPEATS_2"/>
    <property type="match status" value="2"/>
</dbReference>
<dbReference type="SMART" id="SM00320">
    <property type="entry name" value="WD40"/>
    <property type="match status" value="6"/>
</dbReference>
<dbReference type="GO" id="GO:0016239">
    <property type="term" value="P:positive regulation of macroautophagy"/>
    <property type="evidence" value="ECO:0007669"/>
    <property type="project" value="TreeGrafter"/>
</dbReference>
<reference evidence="7" key="1">
    <citation type="submission" date="2022-11" db="UniProtKB">
        <authorList>
            <consortium name="WormBaseParasite"/>
        </authorList>
    </citation>
    <scope>IDENTIFICATION</scope>
</reference>
<dbReference type="InterPro" id="IPR037590">
    <property type="entry name" value="WDR24"/>
</dbReference>
<name>A0A914WCC4_9BILA</name>
<dbReference type="AlphaFoldDB" id="A0A914WCC4"/>
<dbReference type="Gene3D" id="2.130.10.10">
    <property type="entry name" value="YVTN repeat-like/Quinoprotein amine dehydrogenase"/>
    <property type="match status" value="1"/>
</dbReference>
<evidence type="ECO:0000256" key="1">
    <source>
        <dbReference type="ARBA" id="ARBA00008134"/>
    </source>
</evidence>
<evidence type="ECO:0000313" key="7">
    <source>
        <dbReference type="WBParaSite" id="PSAMB.scaffold3606size17615.g21991.t1"/>
    </source>
</evidence>
<protein>
    <recommendedName>
        <fullName evidence="4">GATOR2 complex protein WDR24</fullName>
    </recommendedName>
</protein>
<dbReference type="GO" id="GO:0034198">
    <property type="term" value="P:cellular response to amino acid starvation"/>
    <property type="evidence" value="ECO:0007669"/>
    <property type="project" value="TreeGrafter"/>
</dbReference>
<sequence>MKKDYIFDLDEPAEALSVSPDHSMVVVAGRQIMKVYEILDGSFSEKYNLRTRTMNLNYSASDVAWSPVQDNIIATTSTNGSVVIWNLEKSSNKIEKVFIRHSRAATKVCFHNSDPNIVISGSKDAKINLYDLRENEPIRSFSTSGGSDSVRDVQFGLHPDHQDMFVVADDSGYVRFWEMRRTDRPVKQFPAHQGHVASVDLHPDPNNKNLLATGGGRDKFIRVWDWSKSSPEKPIYAVETSSPVARAYWRPLHTWHIASCSVINDFAINVWDIRRPFIPFASFEEHQDVVSDMAWCASDPTKFISTGKDSKLIQHSFDKAQRPLDFCNEVAVDISPFGEISFAGWLTKSM</sequence>
<dbReference type="GO" id="GO:0005774">
    <property type="term" value="C:vacuolar membrane"/>
    <property type="evidence" value="ECO:0007669"/>
    <property type="project" value="TreeGrafter"/>
</dbReference>
<dbReference type="Proteomes" id="UP000887566">
    <property type="component" value="Unplaced"/>
</dbReference>
<keyword evidence="3" id="KW-0677">Repeat</keyword>
<keyword evidence="6" id="KW-1185">Reference proteome</keyword>
<dbReference type="GO" id="GO:0061700">
    <property type="term" value="C:GATOR2 complex"/>
    <property type="evidence" value="ECO:0007669"/>
    <property type="project" value="TreeGrafter"/>
</dbReference>
<dbReference type="WBParaSite" id="PSAMB.scaffold3606size17615.g21991.t1">
    <property type="protein sequence ID" value="PSAMB.scaffold3606size17615.g21991.t1"/>
    <property type="gene ID" value="PSAMB.scaffold3606size17615.g21991"/>
</dbReference>
<keyword evidence="2 5" id="KW-0853">WD repeat</keyword>
<dbReference type="Pfam" id="PF00400">
    <property type="entry name" value="WD40"/>
    <property type="match status" value="2"/>
</dbReference>
<comment type="similarity">
    <text evidence="1">Belongs to the WD repeat WDR24 family.</text>
</comment>
<feature type="repeat" description="WD" evidence="5">
    <location>
        <begin position="98"/>
        <end position="140"/>
    </location>
</feature>
<dbReference type="GO" id="GO:0005829">
    <property type="term" value="C:cytosol"/>
    <property type="evidence" value="ECO:0007669"/>
    <property type="project" value="TreeGrafter"/>
</dbReference>
<dbReference type="SUPFAM" id="SSF50978">
    <property type="entry name" value="WD40 repeat-like"/>
    <property type="match status" value="1"/>
</dbReference>
<dbReference type="PANTHER" id="PTHR46200:SF1">
    <property type="entry name" value="GATOR COMPLEX PROTEIN WDR24"/>
    <property type="match status" value="1"/>
</dbReference>